<gene>
    <name evidence="1" type="ORF">HMPREF0381_1457</name>
</gene>
<evidence type="ECO:0000313" key="2">
    <source>
        <dbReference type="Proteomes" id="UP000003434"/>
    </source>
</evidence>
<sequence>MFFIYFISKSLQENIIDGAISSVVWGISAVAGGTMQKEVKEKLYKKQEDKITEKLREKFDRYITGPTKLGSCFVE</sequence>
<proteinExistence type="predicted"/>
<dbReference type="HOGENOM" id="CLU_2666559_0_0_9"/>
<reference evidence="1 2" key="1">
    <citation type="submission" date="2010-12" db="EMBL/GenBank/DDBJ databases">
        <authorList>
            <person name="Muzny D."/>
            <person name="Qin X."/>
            <person name="Deng J."/>
            <person name="Jiang H."/>
            <person name="Liu Y."/>
            <person name="Qu J."/>
            <person name="Song X.-Z."/>
            <person name="Zhang L."/>
            <person name="Thornton R."/>
            <person name="Coyle M."/>
            <person name="Francisco L."/>
            <person name="Jackson L."/>
            <person name="Javaid M."/>
            <person name="Korchina V."/>
            <person name="Kovar C."/>
            <person name="Mata R."/>
            <person name="Mathew T."/>
            <person name="Ngo R."/>
            <person name="Nguyen L."/>
            <person name="Nguyen N."/>
            <person name="Okwuonu G."/>
            <person name="Ongeri F."/>
            <person name="Pham C."/>
            <person name="Simmons D."/>
            <person name="Wilczek-Boney K."/>
            <person name="Hale W."/>
            <person name="Jakkamsetti A."/>
            <person name="Pham P."/>
            <person name="Ruth R."/>
            <person name="San Lucas F."/>
            <person name="Warren J."/>
            <person name="Zhang J."/>
            <person name="Zhao Z."/>
            <person name="Zhou C."/>
            <person name="Zhu D."/>
            <person name="Lee S."/>
            <person name="Bess C."/>
            <person name="Blankenburg K."/>
            <person name="Forbes L."/>
            <person name="Fu Q."/>
            <person name="Gubbala S."/>
            <person name="Hirani K."/>
            <person name="Jayaseelan J.C."/>
            <person name="Lara F."/>
            <person name="Munidasa M."/>
            <person name="Palculict T."/>
            <person name="Patil S."/>
            <person name="Pu L.-L."/>
            <person name="Saada N."/>
            <person name="Tang L."/>
            <person name="Weissenberger G."/>
            <person name="Zhu Y."/>
            <person name="Hemphill L."/>
            <person name="Shang Y."/>
            <person name="Youmans B."/>
            <person name="Ayvaz T."/>
            <person name="Ross M."/>
            <person name="Santibanez J."/>
            <person name="Aqrawi P."/>
            <person name="Gross S."/>
            <person name="Joshi V."/>
            <person name="Fowler G."/>
            <person name="Nazareth L."/>
            <person name="Reid J."/>
            <person name="Worley K."/>
            <person name="Petrosino J."/>
            <person name="Highlander S."/>
            <person name="Gibbs R."/>
        </authorList>
    </citation>
    <scope>NUCLEOTIDE SEQUENCE [LARGE SCALE GENOMIC DNA]</scope>
    <source>
        <strain evidence="1 2">DSM 3986</strain>
    </source>
</reference>
<dbReference type="Proteomes" id="UP000003434">
    <property type="component" value="Unassembled WGS sequence"/>
</dbReference>
<accession>E6LNC2</accession>
<dbReference type="eggNOG" id="ENOG502ZNG4">
    <property type="taxonomic scope" value="Bacteria"/>
</dbReference>
<dbReference type="EMBL" id="AEPW01000057">
    <property type="protein sequence ID" value="EFU76619.1"/>
    <property type="molecule type" value="Genomic_DNA"/>
</dbReference>
<evidence type="ECO:0000313" key="1">
    <source>
        <dbReference type="EMBL" id="EFU76619.1"/>
    </source>
</evidence>
<organism evidence="1 2">
    <name type="scientific">Lachnoanaerobaculum saburreum DSM 3986</name>
    <dbReference type="NCBI Taxonomy" id="887325"/>
    <lineage>
        <taxon>Bacteria</taxon>
        <taxon>Bacillati</taxon>
        <taxon>Bacillota</taxon>
        <taxon>Clostridia</taxon>
        <taxon>Lachnospirales</taxon>
        <taxon>Lachnospiraceae</taxon>
        <taxon>Lachnoanaerobaculum</taxon>
    </lineage>
</organism>
<comment type="caution">
    <text evidence="1">The sequence shown here is derived from an EMBL/GenBank/DDBJ whole genome shotgun (WGS) entry which is preliminary data.</text>
</comment>
<dbReference type="AlphaFoldDB" id="E6LNC2"/>
<protein>
    <submittedName>
        <fullName evidence="1">Uncharacterized protein</fullName>
    </submittedName>
</protein>
<name>E6LNC2_9FIRM</name>